<dbReference type="Pfam" id="PF17132">
    <property type="entry name" value="Glyco_hydro_106"/>
    <property type="match status" value="1"/>
</dbReference>
<evidence type="ECO:0000259" key="4">
    <source>
        <dbReference type="Pfam" id="PF22666"/>
    </source>
</evidence>
<dbReference type="GO" id="GO:0004553">
    <property type="term" value="F:hydrolase activity, hydrolyzing O-glycosyl compounds"/>
    <property type="evidence" value="ECO:0007669"/>
    <property type="project" value="UniProtKB-ARBA"/>
</dbReference>
<reference evidence="5 6" key="2">
    <citation type="submission" date="2019-09" db="EMBL/GenBank/DDBJ databases">
        <authorList>
            <person name="Jin C."/>
        </authorList>
    </citation>
    <scope>NUCLEOTIDE SEQUENCE [LARGE SCALE GENOMIC DNA]</scope>
    <source>
        <strain evidence="5 6">BN140078</strain>
    </source>
</reference>
<dbReference type="SUPFAM" id="SSF49785">
    <property type="entry name" value="Galactose-binding domain-like"/>
    <property type="match status" value="2"/>
</dbReference>
<keyword evidence="2" id="KW-0378">Hydrolase</keyword>
<feature type="signal peptide" evidence="3">
    <location>
        <begin position="1"/>
        <end position="29"/>
    </location>
</feature>
<keyword evidence="6" id="KW-1185">Reference proteome</keyword>
<protein>
    <submittedName>
        <fullName evidence="5">DNA-binding protein</fullName>
    </submittedName>
</protein>
<dbReference type="PANTHER" id="PTHR43817">
    <property type="entry name" value="GLYCOSYL HYDROLASE"/>
    <property type="match status" value="1"/>
</dbReference>
<dbReference type="InterPro" id="IPR054593">
    <property type="entry name" value="Beta-mannosidase-like_N2"/>
</dbReference>
<dbReference type="GO" id="GO:0003677">
    <property type="term" value="F:DNA binding"/>
    <property type="evidence" value="ECO:0007669"/>
    <property type="project" value="UniProtKB-KW"/>
</dbReference>
<dbReference type="InterPro" id="IPR008979">
    <property type="entry name" value="Galactose-bd-like_sf"/>
</dbReference>
<accession>A0A5B2VSV9</accession>
<comment type="caution">
    <text evidence="5">The sequence shown here is derived from an EMBL/GenBank/DDBJ whole genome shotgun (WGS) entry which is preliminary data.</text>
</comment>
<dbReference type="RefSeq" id="WP_149839247.1">
    <property type="nucleotide sequence ID" value="NZ_VUOC01000003.1"/>
</dbReference>
<sequence>MIDLNVTKHLRKLLFAGLCLLLLTGSLSAQTPRLEQAFRRPPPAAKPWVFWYWMQASVSRAGITADLEAMKAAGIGGAYLMPIKGPANPPLMQPPVVQLTPEWWAMVRHAMQEADRLGLHLAMHDCDGFALAGGPWITPALSMQKIVWSETQVTGNRLFDETLPQPQAYKNYYEDIAVLAYPALPGAGVTPVPTISTSLPGRDARFLADPNNRENFRSDTACWIQYAFEQPFTCRNIHIRSNGPNYQAQRLIVTASDDGHTFRTVGRLEPPRHGWQDNDTGVTHVITPTTARFFRFAYDTTGSEAGAEDLDAAKWKATLKVCGITLSAEPRLNQYEGKIGEIWRVSRPTTTTQLPDSLCVPLDKIIDLTASADKQGRLHWQVPPGRWTILRIGHTSTGHTNATGGGGIGLECDKFNPAAIRLQFDQWFGEIYRQVGPSLAERVLKVFHIDSWECGSQNWSPVFREEFRRRRGYDLFTYLPAMAGIPVQSAAISERFLHDIRQTIAELVVDNFYGTMGKLAREKGCSFSAENVAPTMTSDGMAHFRAVDIPMGEFWLRSPTHDKPNDMADAISGAHIYGKPIIQAEAFTELRLAWDEYPGMLKALQDKNYAAGINRLVYHVFAHNPWMDRQPGMTLDGIGLYFQRDQTWWKPGRAWVSYAQRCQALLQQGRPVIDLAVFTGEEIPRRAVLPERILAKYPGLQFINYDSFNPDALSLAKVHNGRIELPGGASYQALLIPGAHALSPDGGMMSSEVATRLRELAAAGANILMADQPDHTPGLSHFPASEDTLHNIIKTLRPGNWNNWKLQPDFAAWDTLHQQRDTGILYTHRRTPEADIYFVSSQWDSTRILTCSFRVNGKVPELWNPVTGDIKDAKDWERKDGVTQLPLKFDPSGSWFIIFRKPAKAQAQHTGKNWSTPQTLQTLSGSWQAAFNPKVGGPAKHITFTQLEDWSKNTDAAIRYYSGTVVYTQTFDWQPAAGGRIWLDLGKVANIAEVSLNGMPCGVAWTAPYRVDISTAIRRGKNTLRIEVTNTWANRLTGDHTLPAAQQITHTTAPYRLLEGKPLLEAGLLGPVNILKTTE</sequence>
<evidence type="ECO:0000256" key="1">
    <source>
        <dbReference type="ARBA" id="ARBA00022729"/>
    </source>
</evidence>
<dbReference type="Gene3D" id="2.60.120.260">
    <property type="entry name" value="Galactose-binding domain-like"/>
    <property type="match status" value="2"/>
</dbReference>
<proteinExistence type="predicted"/>
<feature type="domain" description="Beta-mannosidase-like galactose-binding" evidence="4">
    <location>
        <begin position="964"/>
        <end position="1041"/>
    </location>
</feature>
<organism evidence="5 6">
    <name type="scientific">Chitinophaga agrisoli</name>
    <dbReference type="NCBI Taxonomy" id="2607653"/>
    <lineage>
        <taxon>Bacteria</taxon>
        <taxon>Pseudomonadati</taxon>
        <taxon>Bacteroidota</taxon>
        <taxon>Chitinophagia</taxon>
        <taxon>Chitinophagales</taxon>
        <taxon>Chitinophagaceae</taxon>
        <taxon>Chitinophaga</taxon>
    </lineage>
</organism>
<reference evidence="5 6" key="1">
    <citation type="submission" date="2019-09" db="EMBL/GenBank/DDBJ databases">
        <title>Chitinophaga ginsengihumi sp. nov., isolated from soil of ginseng rhizosphere.</title>
        <authorList>
            <person name="Lee J."/>
        </authorList>
    </citation>
    <scope>NUCLEOTIDE SEQUENCE [LARGE SCALE GENOMIC DNA]</scope>
    <source>
        <strain evidence="5 6">BN140078</strain>
    </source>
</reference>
<keyword evidence="1 3" id="KW-0732">Signal</keyword>
<evidence type="ECO:0000313" key="6">
    <source>
        <dbReference type="Proteomes" id="UP000324611"/>
    </source>
</evidence>
<dbReference type="Pfam" id="PF22666">
    <property type="entry name" value="Glyco_hydro_2_N2"/>
    <property type="match status" value="1"/>
</dbReference>
<evidence type="ECO:0000256" key="3">
    <source>
        <dbReference type="SAM" id="SignalP"/>
    </source>
</evidence>
<keyword evidence="5" id="KW-0238">DNA-binding</keyword>
<feature type="chain" id="PRO_5022790779" evidence="3">
    <location>
        <begin position="30"/>
        <end position="1079"/>
    </location>
</feature>
<dbReference type="EMBL" id="VUOC01000003">
    <property type="protein sequence ID" value="KAA2241740.1"/>
    <property type="molecule type" value="Genomic_DNA"/>
</dbReference>
<name>A0A5B2VSV9_9BACT</name>
<gene>
    <name evidence="5" type="ORF">F0L74_17885</name>
</gene>
<evidence type="ECO:0000256" key="2">
    <source>
        <dbReference type="ARBA" id="ARBA00022801"/>
    </source>
</evidence>
<dbReference type="AlphaFoldDB" id="A0A5B2VSV9"/>
<dbReference type="NCBIfam" id="NF045579">
    <property type="entry name" value="rhamnoside_JR"/>
    <property type="match status" value="1"/>
</dbReference>
<dbReference type="PANTHER" id="PTHR43817:SF1">
    <property type="entry name" value="HYDROLASE, FAMILY 43, PUTATIVE (AFU_ORTHOLOGUE AFUA_3G01660)-RELATED"/>
    <property type="match status" value="1"/>
</dbReference>
<evidence type="ECO:0000313" key="5">
    <source>
        <dbReference type="EMBL" id="KAA2241740.1"/>
    </source>
</evidence>
<dbReference type="Proteomes" id="UP000324611">
    <property type="component" value="Unassembled WGS sequence"/>
</dbReference>